<reference evidence="2 3" key="1">
    <citation type="journal article" date="2016" name="Nat. Commun.">
        <title>Thousands of microbial genomes shed light on interconnected biogeochemical processes in an aquifer system.</title>
        <authorList>
            <person name="Anantharaman K."/>
            <person name="Brown C.T."/>
            <person name="Hug L.A."/>
            <person name="Sharon I."/>
            <person name="Castelle C.J."/>
            <person name="Probst A.J."/>
            <person name="Thomas B.C."/>
            <person name="Singh A."/>
            <person name="Wilkins M.J."/>
            <person name="Karaoz U."/>
            <person name="Brodie E.L."/>
            <person name="Williams K.H."/>
            <person name="Hubbard S.S."/>
            <person name="Banfield J.F."/>
        </authorList>
    </citation>
    <scope>NUCLEOTIDE SEQUENCE [LARGE SCALE GENOMIC DNA]</scope>
</reference>
<dbReference type="AlphaFoldDB" id="A0A1F5RHU3"/>
<dbReference type="Pfam" id="PF02915">
    <property type="entry name" value="Rubrerythrin"/>
    <property type="match status" value="1"/>
</dbReference>
<dbReference type="CDD" id="cd01045">
    <property type="entry name" value="Ferritin_like_AB"/>
    <property type="match status" value="1"/>
</dbReference>
<proteinExistence type="predicted"/>
<evidence type="ECO:0000313" key="3">
    <source>
        <dbReference type="Proteomes" id="UP000177230"/>
    </source>
</evidence>
<evidence type="ECO:0000313" key="2">
    <source>
        <dbReference type="EMBL" id="OGF14055.1"/>
    </source>
</evidence>
<organism evidence="2 3">
    <name type="scientific">Candidatus Edwardsbacteria bacterium GWF2_54_11</name>
    <dbReference type="NCBI Taxonomy" id="1817851"/>
    <lineage>
        <taxon>Bacteria</taxon>
        <taxon>Candidatus Edwardsiibacteriota</taxon>
    </lineage>
</organism>
<protein>
    <recommendedName>
        <fullName evidence="1">Rubrerythrin diiron-binding domain-containing protein</fullName>
    </recommendedName>
</protein>
<dbReference type="Gene3D" id="1.20.1260.10">
    <property type="match status" value="1"/>
</dbReference>
<sequence length="167" mass="19009">MDRTIEMLKLAILAEQDGYHHYLTASAITTDKKAQEVFKALAQDEELHRKTLLDGIASYGRDKKWNLAAIDGKSKVSAAGPSPIFSADFVKRIKDKHYEMSALSIGILLEQNSIDFYSKMKSKAKNAKLKTLLSVLVAWEKKHLEALVKQQKLFMSAYWEEARFQPF</sequence>
<dbReference type="GO" id="GO:0046872">
    <property type="term" value="F:metal ion binding"/>
    <property type="evidence" value="ECO:0007669"/>
    <property type="project" value="InterPro"/>
</dbReference>
<comment type="caution">
    <text evidence="2">The sequence shown here is derived from an EMBL/GenBank/DDBJ whole genome shotgun (WGS) entry which is preliminary data.</text>
</comment>
<accession>A0A1F5RHU3</accession>
<evidence type="ECO:0000259" key="1">
    <source>
        <dbReference type="Pfam" id="PF02915"/>
    </source>
</evidence>
<gene>
    <name evidence="2" type="ORF">A2024_05850</name>
</gene>
<dbReference type="InterPro" id="IPR012347">
    <property type="entry name" value="Ferritin-like"/>
</dbReference>
<name>A0A1F5RHU3_9BACT</name>
<dbReference type="InterPro" id="IPR009078">
    <property type="entry name" value="Ferritin-like_SF"/>
</dbReference>
<dbReference type="EMBL" id="MFFM01000009">
    <property type="protein sequence ID" value="OGF14055.1"/>
    <property type="molecule type" value="Genomic_DNA"/>
</dbReference>
<dbReference type="SUPFAM" id="SSF47240">
    <property type="entry name" value="Ferritin-like"/>
    <property type="match status" value="1"/>
</dbReference>
<dbReference type="Proteomes" id="UP000177230">
    <property type="component" value="Unassembled WGS sequence"/>
</dbReference>
<dbReference type="InterPro" id="IPR003251">
    <property type="entry name" value="Rr_diiron-bd_dom"/>
</dbReference>
<dbReference type="GO" id="GO:0016491">
    <property type="term" value="F:oxidoreductase activity"/>
    <property type="evidence" value="ECO:0007669"/>
    <property type="project" value="InterPro"/>
</dbReference>
<feature type="domain" description="Rubrerythrin diiron-binding" evidence="1">
    <location>
        <begin position="6"/>
        <end position="147"/>
    </location>
</feature>